<dbReference type="Proteomes" id="UP000612585">
    <property type="component" value="Unassembled WGS sequence"/>
</dbReference>
<feature type="region of interest" description="Disordered" evidence="1">
    <location>
        <begin position="1"/>
        <end position="61"/>
    </location>
</feature>
<reference evidence="2" key="1">
    <citation type="submission" date="2021-01" db="EMBL/GenBank/DDBJ databases">
        <title>Whole genome shotgun sequence of Virgisporangium aurantiacum NBRC 16421.</title>
        <authorList>
            <person name="Komaki H."/>
            <person name="Tamura T."/>
        </authorList>
    </citation>
    <scope>NUCLEOTIDE SEQUENCE</scope>
    <source>
        <strain evidence="2">NBRC 16421</strain>
    </source>
</reference>
<comment type="caution">
    <text evidence="2">The sequence shown here is derived from an EMBL/GenBank/DDBJ whole genome shotgun (WGS) entry which is preliminary data.</text>
</comment>
<keyword evidence="3" id="KW-1185">Reference proteome</keyword>
<name>A0A8J3ZBT1_9ACTN</name>
<proteinExistence type="predicted"/>
<organism evidence="2 3">
    <name type="scientific">Virgisporangium aurantiacum</name>
    <dbReference type="NCBI Taxonomy" id="175570"/>
    <lineage>
        <taxon>Bacteria</taxon>
        <taxon>Bacillati</taxon>
        <taxon>Actinomycetota</taxon>
        <taxon>Actinomycetes</taxon>
        <taxon>Micromonosporales</taxon>
        <taxon>Micromonosporaceae</taxon>
        <taxon>Virgisporangium</taxon>
    </lineage>
</organism>
<accession>A0A8J3ZBT1</accession>
<protein>
    <submittedName>
        <fullName evidence="2">Uncharacterized protein</fullName>
    </submittedName>
</protein>
<gene>
    <name evidence="2" type="ORF">Vau01_062920</name>
</gene>
<dbReference type="AlphaFoldDB" id="A0A8J3ZBT1"/>
<evidence type="ECO:0000313" key="3">
    <source>
        <dbReference type="Proteomes" id="UP000612585"/>
    </source>
</evidence>
<feature type="compositionally biased region" description="Low complexity" evidence="1">
    <location>
        <begin position="15"/>
        <end position="45"/>
    </location>
</feature>
<evidence type="ECO:0000313" key="2">
    <source>
        <dbReference type="EMBL" id="GIJ58776.1"/>
    </source>
</evidence>
<dbReference type="EMBL" id="BOPG01000043">
    <property type="protein sequence ID" value="GIJ58776.1"/>
    <property type="molecule type" value="Genomic_DNA"/>
</dbReference>
<sequence length="228" mass="24503">MYQWADDDNPNQRINRTGRNPRPNCTPTTPSTASASPSSTSTTPPLDIQSTSCDQSQKTKHDGFQADAERCVATDHGEVGPLAKNPTALIVEFPENGVTANTPFTLVISTRNIIRDRFLAAAQGGYYAEMDTLAANGLPHGHAHISCNVLPNENEAPAPNRSQFFVALEDRAGSETPDRITINVTGLPTAGTARCAIWLGANSHRLPMMAFANSTPGFDTVRFPVRNA</sequence>
<evidence type="ECO:0000256" key="1">
    <source>
        <dbReference type="SAM" id="MobiDB-lite"/>
    </source>
</evidence>